<keyword evidence="2" id="KW-0472">Membrane</keyword>
<name>A0A0Q3K2Z8_BRADI</name>
<evidence type="ECO:0000259" key="3">
    <source>
        <dbReference type="Pfam" id="PF14364"/>
    </source>
</evidence>
<feature type="transmembrane region" description="Helical" evidence="2">
    <location>
        <begin position="22"/>
        <end position="42"/>
    </location>
</feature>
<dbReference type="AlphaFoldDB" id="A0A0Q3K2Z8"/>
<reference evidence="4" key="2">
    <citation type="submission" date="2017-06" db="EMBL/GenBank/DDBJ databases">
        <title>WGS assembly of Brachypodium distachyon.</title>
        <authorList>
            <consortium name="The International Brachypodium Initiative"/>
            <person name="Lucas S."/>
            <person name="Harmon-Smith M."/>
            <person name="Lail K."/>
            <person name="Tice H."/>
            <person name="Grimwood J."/>
            <person name="Bruce D."/>
            <person name="Barry K."/>
            <person name="Shu S."/>
            <person name="Lindquist E."/>
            <person name="Wang M."/>
            <person name="Pitluck S."/>
            <person name="Vogel J.P."/>
            <person name="Garvin D.F."/>
            <person name="Mockler T.C."/>
            <person name="Schmutz J."/>
            <person name="Rokhsar D."/>
            <person name="Bevan M.W."/>
        </authorList>
    </citation>
    <scope>NUCLEOTIDE SEQUENCE</scope>
    <source>
        <strain evidence="4">Bd21</strain>
    </source>
</reference>
<dbReference type="InterPro" id="IPR025520">
    <property type="entry name" value="DUF4408"/>
</dbReference>
<evidence type="ECO:0000313" key="6">
    <source>
        <dbReference type="Proteomes" id="UP000008810"/>
    </source>
</evidence>
<dbReference type="Gramene" id="KQK05137">
    <property type="protein sequence ID" value="KQK05137"/>
    <property type="gene ID" value="BRADI_2g18237v3"/>
</dbReference>
<keyword evidence="2" id="KW-0812">Transmembrane</keyword>
<feature type="region of interest" description="Disordered" evidence="1">
    <location>
        <begin position="143"/>
        <end position="255"/>
    </location>
</feature>
<evidence type="ECO:0000313" key="5">
    <source>
        <dbReference type="EnsemblPlants" id="KQK05137"/>
    </source>
</evidence>
<dbReference type="EnsemblPlants" id="KQK05137">
    <property type="protein sequence ID" value="KQK05137"/>
    <property type="gene ID" value="BRADI_2g18237v3"/>
</dbReference>
<evidence type="ECO:0000256" key="1">
    <source>
        <dbReference type="SAM" id="MobiDB-lite"/>
    </source>
</evidence>
<reference evidence="4 5" key="1">
    <citation type="journal article" date="2010" name="Nature">
        <title>Genome sequencing and analysis of the model grass Brachypodium distachyon.</title>
        <authorList>
            <consortium name="International Brachypodium Initiative"/>
        </authorList>
    </citation>
    <scope>NUCLEOTIDE SEQUENCE [LARGE SCALE GENOMIC DNA]</scope>
    <source>
        <strain evidence="4 5">Bd21</strain>
    </source>
</reference>
<dbReference type="Pfam" id="PF14364">
    <property type="entry name" value="DUF4408"/>
    <property type="match status" value="1"/>
</dbReference>
<evidence type="ECO:0000313" key="4">
    <source>
        <dbReference type="EMBL" id="KQK05137.2"/>
    </source>
</evidence>
<reference evidence="5" key="3">
    <citation type="submission" date="2018-08" db="UniProtKB">
        <authorList>
            <consortium name="EnsemblPlants"/>
        </authorList>
    </citation>
    <scope>IDENTIFICATION</scope>
    <source>
        <strain evidence="5">cv. Bd21</strain>
    </source>
</reference>
<dbReference type="GeneID" id="100832635"/>
<dbReference type="RefSeq" id="XP_003565981.2">
    <property type="nucleotide sequence ID" value="XM_003565933.4"/>
</dbReference>
<feature type="region of interest" description="Disordered" evidence="1">
    <location>
        <begin position="296"/>
        <end position="357"/>
    </location>
</feature>
<protein>
    <recommendedName>
        <fullName evidence="3">DUF4408 domain-containing protein</fullName>
    </recommendedName>
</protein>
<dbReference type="PANTHER" id="PTHR33098">
    <property type="entry name" value="COTTON FIBER (DUF761)"/>
    <property type="match status" value="1"/>
</dbReference>
<feature type="compositionally biased region" description="Low complexity" evidence="1">
    <location>
        <begin position="181"/>
        <end position="204"/>
    </location>
</feature>
<dbReference type="STRING" id="15368.A0A0Q3K2Z8"/>
<organism evidence="4">
    <name type="scientific">Brachypodium distachyon</name>
    <name type="common">Purple false brome</name>
    <name type="synonym">Trachynia distachya</name>
    <dbReference type="NCBI Taxonomy" id="15368"/>
    <lineage>
        <taxon>Eukaryota</taxon>
        <taxon>Viridiplantae</taxon>
        <taxon>Streptophyta</taxon>
        <taxon>Embryophyta</taxon>
        <taxon>Tracheophyta</taxon>
        <taxon>Spermatophyta</taxon>
        <taxon>Magnoliopsida</taxon>
        <taxon>Liliopsida</taxon>
        <taxon>Poales</taxon>
        <taxon>Poaceae</taxon>
        <taxon>BOP clade</taxon>
        <taxon>Pooideae</taxon>
        <taxon>Stipodae</taxon>
        <taxon>Brachypodieae</taxon>
        <taxon>Brachypodium</taxon>
    </lineage>
</organism>
<keyword evidence="6" id="KW-1185">Reference proteome</keyword>
<dbReference type="PANTHER" id="PTHR33098:SF53">
    <property type="entry name" value="OS05G0540900 PROTEIN"/>
    <property type="match status" value="1"/>
</dbReference>
<proteinExistence type="predicted"/>
<dbReference type="OrthoDB" id="1931904at2759"/>
<feature type="compositionally biased region" description="Basic and acidic residues" evidence="1">
    <location>
        <begin position="325"/>
        <end position="339"/>
    </location>
</feature>
<dbReference type="ExpressionAtlas" id="A0A0Q3K2Z8">
    <property type="expression patterns" value="baseline"/>
</dbReference>
<accession>A0A0Q3K2Z8</accession>
<dbReference type="InterPro" id="IPR008480">
    <property type="entry name" value="DUF761_pln"/>
</dbReference>
<dbReference type="EMBL" id="CM000881">
    <property type="protein sequence ID" value="KQK05137.2"/>
    <property type="molecule type" value="Genomic_DNA"/>
</dbReference>
<dbReference type="KEGG" id="bdi:100832635"/>
<feature type="region of interest" description="Disordered" evidence="1">
    <location>
        <begin position="44"/>
        <end position="102"/>
    </location>
</feature>
<dbReference type="Pfam" id="PF05553">
    <property type="entry name" value="DUF761"/>
    <property type="match status" value="1"/>
</dbReference>
<feature type="compositionally biased region" description="Basic and acidic residues" evidence="1">
    <location>
        <begin position="301"/>
        <end position="314"/>
    </location>
</feature>
<sequence length="387" mass="43044">MDGSGVDAALGLVAWWGSVRGFFTPATLFLVVNLVIGTIALTSRSRRRNPDSPHHQRHQHQHQQQQEEDDENHPYYDQQHPQQQEEERYVDPPAPAPLARTSSVLDRLRSIGLYRFRSGDFPPEYAAPAPDHAGAVTVTAGDAAHYSRSRSEPAHAPAPSPREKTRKRASAAGVPPRMRKSSSSSSQARKNAAASARAAEWAAVRAEEEEEEQAVVDARAEEFSDSFMPSSPPAQQQQQKQQQQEEEEVYYREEYVPPLRPTRAAAAPLARAPSVLERLRSFSLYRFTSGDLAAEAAPAAEEAHYGRSQSERQSKKGKSQQGADAEERRMTKSSSEARKPAPAPEEPAEQGVDARADDFINSFRQQLKLQRLNSLLNYKEMLNRGSK</sequence>
<evidence type="ECO:0000256" key="2">
    <source>
        <dbReference type="SAM" id="Phobius"/>
    </source>
</evidence>
<dbReference type="Proteomes" id="UP000008810">
    <property type="component" value="Chromosome 2"/>
</dbReference>
<gene>
    <name evidence="5" type="primary">LOC100832635</name>
    <name evidence="4" type="ORF">BRADI_2g18237v3</name>
</gene>
<keyword evidence="2" id="KW-1133">Transmembrane helix</keyword>
<feature type="domain" description="DUF4408" evidence="3">
    <location>
        <begin position="15"/>
        <end position="44"/>
    </location>
</feature>